<feature type="region of interest" description="Disordered" evidence="1">
    <location>
        <begin position="37"/>
        <end position="75"/>
    </location>
</feature>
<dbReference type="VEuPathDB" id="FungiDB:PC110_g21330"/>
<organism evidence="2 3">
    <name type="scientific">Phytophthora cactorum</name>
    <dbReference type="NCBI Taxonomy" id="29920"/>
    <lineage>
        <taxon>Eukaryota</taxon>
        <taxon>Sar</taxon>
        <taxon>Stramenopiles</taxon>
        <taxon>Oomycota</taxon>
        <taxon>Peronosporomycetes</taxon>
        <taxon>Peronosporales</taxon>
        <taxon>Peronosporaceae</taxon>
        <taxon>Phytophthora</taxon>
    </lineage>
</organism>
<evidence type="ECO:0000313" key="3">
    <source>
        <dbReference type="Proteomes" id="UP000760860"/>
    </source>
</evidence>
<sequence length="885" mass="100327">MQATSHLCSNWQVKKCRVDHLNVKRSSLRTLHVELLHPSQLTPQKRTRNPGIPRAKRSSDAQGHNSVTPRNSAFRGGIQAEQSGRWYQDPTVNYCGSPLEVSVHFDPGVQAHQVSLDPTNIVVFARFEIVGEDKLPADIFSLRSLRSTCKGDYSVEAPWIEGVRQSTYQQQGSLTFMLNGEPYDKWYYHWESSSHKTQRATKHVLRAYVFYQVPGCQDMRPAEQGNLFAGGILDLLCFVDSPPFTLVSYRRSSKKDSIKLTELGHQFQSQERSEQTRYFDVASCADEAPPPSRTQREQLQHDLYHQFQEREGLEFWLLTPEDAALSEPLLHSQIQSQEQRLVFHRHREGNLSFESDEGMAEGLSKGGRAESVEITSAPETFRQPEQAAVQTFVSNRRRQSGRNEYQLQQLTDLAIIHCCVSHFTTSFPGDAENVEMAWAKTIYRYWSFEGGDAVHLARLLQNVSRSENIERTFSFTGSTNRRLEEILQVLAEICVWVFSPENIQFAQALLTECYPLLDRSTSGHYDTGSNLCTAFLRCVERCWSSLDEFLQTHSSETTIRSVRDLSDAVLGVVYGDPALEELRPKLRAVVDGLDDWLDDNMTSHTSGSPHCKLVGWRGFVAQVREGFLRRQCPTHHLPVQLLNAPNRWTGDWLLRPSTLAFTLHTDQGSSTRIPSHDGTSMVSITGCMPSMWTSCLMLSQLVHLKLTVVGDPLHTVNIQAESSLLSPNSSWMRLICDGRIRVAPVAPNGLTSLLAGSSYLFGGDYIAHYLQLTQTENYSFNASARSTAGGTGVLSMICLEFYWWPLRERTMEADHVAYRMVMTLKTYRMEAFLDGRACFDRGLVDQDAVMAATTPHLELWTPTERVQLVKSWEQWLTVEGRYART</sequence>
<feature type="compositionally biased region" description="Polar residues" evidence="1">
    <location>
        <begin position="60"/>
        <end position="71"/>
    </location>
</feature>
<proteinExistence type="predicted"/>
<dbReference type="AlphaFoldDB" id="A0A8T1HWJ9"/>
<gene>
    <name evidence="2" type="ORF">PC129_g12899</name>
</gene>
<dbReference type="EMBL" id="RCMV01000499">
    <property type="protein sequence ID" value="KAG3216236.1"/>
    <property type="molecule type" value="Genomic_DNA"/>
</dbReference>
<name>A0A8T1HWJ9_9STRA</name>
<protein>
    <submittedName>
        <fullName evidence="2">Uncharacterized protein</fullName>
    </submittedName>
</protein>
<comment type="caution">
    <text evidence="2">The sequence shown here is derived from an EMBL/GenBank/DDBJ whole genome shotgun (WGS) entry which is preliminary data.</text>
</comment>
<evidence type="ECO:0000313" key="2">
    <source>
        <dbReference type="EMBL" id="KAG3216236.1"/>
    </source>
</evidence>
<dbReference type="Proteomes" id="UP000760860">
    <property type="component" value="Unassembled WGS sequence"/>
</dbReference>
<evidence type="ECO:0000256" key="1">
    <source>
        <dbReference type="SAM" id="MobiDB-lite"/>
    </source>
</evidence>
<reference evidence="2" key="1">
    <citation type="submission" date="2018-05" db="EMBL/GenBank/DDBJ databases">
        <title>Effector identification in a new, highly contiguous assembly of the strawberry crown rot pathogen Phytophthora cactorum.</title>
        <authorList>
            <person name="Armitage A.D."/>
            <person name="Nellist C.F."/>
            <person name="Bates H."/>
            <person name="Vickerstaff R.J."/>
            <person name="Harrison R.J."/>
        </authorList>
    </citation>
    <scope>NUCLEOTIDE SEQUENCE</scope>
    <source>
        <strain evidence="2">P421</strain>
    </source>
</reference>
<accession>A0A8T1HWJ9</accession>